<evidence type="ECO:0000256" key="1">
    <source>
        <dbReference type="SAM" id="MobiDB-lite"/>
    </source>
</evidence>
<name>A0A1V6PCV2_PENDC</name>
<dbReference type="Pfam" id="PF11927">
    <property type="entry name" value="HODM_asu-like"/>
    <property type="match status" value="1"/>
</dbReference>
<gene>
    <name evidence="2" type="ORF">PENDEC_c011G01507</name>
</gene>
<dbReference type="EMBL" id="MDYL01000011">
    <property type="protein sequence ID" value="OQD74442.1"/>
    <property type="molecule type" value="Genomic_DNA"/>
</dbReference>
<sequence>MDSLMSPESAWRVGLVLVAATAVYTVLYRASAKSLLNRVSIRDRRDSTAKTPPRSVSPDNKDVKSATSPSSYNHALPPLRREAMLQLKGAAMRWREVEETEMQRNILPMTADYRTSPGKLYTPTGFTVDEIKTLGDFPDYATLSGVPLPSAYPEHDIDRAKPRPYRPFRWAYHQTMSLTKLEPDWWIELESTYKSRIAQRKELYAKNGKAVLDALPGSELACKELMEMVLQFICARYPQHFTLIDKRALKNHILGTEQDVRAKHPLEILLENVPEDFAIMLRDDKTGFYFLRAAVICSALGWNVASKIGKQLHEIHAPVPDYKEKMQFSMDRFFTKMPTEKPIQRGSWGLETGEPLYMPPGDPHEGLRLSQDPKLNIEDCSLRVDWQTLRRLPLSASIIFNFKAVFTPVTEFRDEPGVPALVTKLLREGKQSLMQYKGTWHVEHVILPKMEEWAKKQEEKDMMPKGWEVATLDESPWFKGWEEKWHRQQGF</sequence>
<protein>
    <recommendedName>
        <fullName evidence="4">Alpha-1,2-mannosyltransferase</fullName>
    </recommendedName>
</protein>
<dbReference type="OMA" id="QFICARY"/>
<organism evidence="2 3">
    <name type="scientific">Penicillium decumbens</name>
    <dbReference type="NCBI Taxonomy" id="69771"/>
    <lineage>
        <taxon>Eukaryota</taxon>
        <taxon>Fungi</taxon>
        <taxon>Dikarya</taxon>
        <taxon>Ascomycota</taxon>
        <taxon>Pezizomycotina</taxon>
        <taxon>Eurotiomycetes</taxon>
        <taxon>Eurotiomycetidae</taxon>
        <taxon>Eurotiales</taxon>
        <taxon>Aspergillaceae</taxon>
        <taxon>Penicillium</taxon>
    </lineage>
</organism>
<evidence type="ECO:0000313" key="2">
    <source>
        <dbReference type="EMBL" id="OQD74442.1"/>
    </source>
</evidence>
<dbReference type="Proteomes" id="UP000191522">
    <property type="component" value="Unassembled WGS sequence"/>
</dbReference>
<dbReference type="InterPro" id="IPR021848">
    <property type="entry name" value="HODM_asu-like"/>
</dbReference>
<reference evidence="3" key="1">
    <citation type="journal article" date="2017" name="Nat. Microbiol.">
        <title>Global analysis of biosynthetic gene clusters reveals vast potential of secondary metabolite production in Penicillium species.</title>
        <authorList>
            <person name="Nielsen J.C."/>
            <person name="Grijseels S."/>
            <person name="Prigent S."/>
            <person name="Ji B."/>
            <person name="Dainat J."/>
            <person name="Nielsen K.F."/>
            <person name="Frisvad J.C."/>
            <person name="Workman M."/>
            <person name="Nielsen J."/>
        </authorList>
    </citation>
    <scope>NUCLEOTIDE SEQUENCE [LARGE SCALE GENOMIC DNA]</scope>
    <source>
        <strain evidence="3">IBT 11843</strain>
    </source>
</reference>
<accession>A0A1V6PCV2</accession>
<keyword evidence="3" id="KW-1185">Reference proteome</keyword>
<dbReference type="AlphaFoldDB" id="A0A1V6PCV2"/>
<dbReference type="OrthoDB" id="5043642at2759"/>
<dbReference type="STRING" id="69771.A0A1V6PCV2"/>
<evidence type="ECO:0000313" key="3">
    <source>
        <dbReference type="Proteomes" id="UP000191522"/>
    </source>
</evidence>
<evidence type="ECO:0008006" key="4">
    <source>
        <dbReference type="Google" id="ProtNLM"/>
    </source>
</evidence>
<feature type="region of interest" description="Disordered" evidence="1">
    <location>
        <begin position="43"/>
        <end position="75"/>
    </location>
</feature>
<proteinExistence type="predicted"/>
<comment type="caution">
    <text evidence="2">The sequence shown here is derived from an EMBL/GenBank/DDBJ whole genome shotgun (WGS) entry which is preliminary data.</text>
</comment>